<comment type="caution">
    <text evidence="4">The sequence shown here is derived from an EMBL/GenBank/DDBJ whole genome shotgun (WGS) entry which is preliminary data.</text>
</comment>
<dbReference type="PRINTS" id="PR00081">
    <property type="entry name" value="GDHRDH"/>
</dbReference>
<dbReference type="OrthoDB" id="9803333at2"/>
<dbReference type="Proteomes" id="UP000247746">
    <property type="component" value="Unassembled WGS sequence"/>
</dbReference>
<dbReference type="GO" id="GO:0016614">
    <property type="term" value="F:oxidoreductase activity, acting on CH-OH group of donors"/>
    <property type="evidence" value="ECO:0007669"/>
    <property type="project" value="UniProtKB-ARBA"/>
</dbReference>
<evidence type="ECO:0000313" key="4">
    <source>
        <dbReference type="EMBL" id="PYE36694.1"/>
    </source>
</evidence>
<dbReference type="InterPro" id="IPR002347">
    <property type="entry name" value="SDR_fam"/>
</dbReference>
<keyword evidence="2" id="KW-0560">Oxidoreductase</keyword>
<evidence type="ECO:0000313" key="5">
    <source>
        <dbReference type="Proteomes" id="UP000247746"/>
    </source>
</evidence>
<evidence type="ECO:0000259" key="3">
    <source>
        <dbReference type="SMART" id="SM00822"/>
    </source>
</evidence>
<dbReference type="PROSITE" id="PS00061">
    <property type="entry name" value="ADH_SHORT"/>
    <property type="match status" value="1"/>
</dbReference>
<dbReference type="Pfam" id="PF13561">
    <property type="entry name" value="adh_short_C2"/>
    <property type="match status" value="1"/>
</dbReference>
<dbReference type="AlphaFoldDB" id="A0A2V4VN58"/>
<dbReference type="PRINTS" id="PR00080">
    <property type="entry name" value="SDRFAMILY"/>
</dbReference>
<name>A0A2V4VN58_9GAMM</name>
<dbReference type="RefSeq" id="WP_110924165.1">
    <property type="nucleotide sequence ID" value="NZ_QJSU01000011.1"/>
</dbReference>
<dbReference type="Gene3D" id="3.40.50.720">
    <property type="entry name" value="NAD(P)-binding Rossmann-like Domain"/>
    <property type="match status" value="1"/>
</dbReference>
<dbReference type="SUPFAM" id="SSF51735">
    <property type="entry name" value="NAD(P)-binding Rossmann-fold domains"/>
    <property type="match status" value="1"/>
</dbReference>
<dbReference type="CDD" id="cd05362">
    <property type="entry name" value="THN_reductase-like_SDR_c"/>
    <property type="match status" value="1"/>
</dbReference>
<protein>
    <submittedName>
        <fullName evidence="4">3-oxoacyl-[acyl-carrier protein] reductase</fullName>
    </submittedName>
</protein>
<organism evidence="4 5">
    <name type="scientific">Psychrobacter fozii</name>
    <dbReference type="NCBI Taxonomy" id="198480"/>
    <lineage>
        <taxon>Bacteria</taxon>
        <taxon>Pseudomonadati</taxon>
        <taxon>Pseudomonadota</taxon>
        <taxon>Gammaproteobacteria</taxon>
        <taxon>Moraxellales</taxon>
        <taxon>Moraxellaceae</taxon>
        <taxon>Psychrobacter</taxon>
    </lineage>
</organism>
<reference evidence="4 5" key="1">
    <citation type="submission" date="2018-06" db="EMBL/GenBank/DDBJ databases">
        <title>Genomic Encyclopedia of Type Strains, Phase III (KMG-III): the genomes of soil and plant-associated and newly described type strains.</title>
        <authorList>
            <person name="Whitman W."/>
        </authorList>
    </citation>
    <scope>NUCLEOTIDE SEQUENCE [LARGE SCALE GENOMIC DNA]</scope>
    <source>
        <strain evidence="4 5">CECT 5889</strain>
    </source>
</reference>
<dbReference type="InterPro" id="IPR020904">
    <property type="entry name" value="Sc_DH/Rdtase_CS"/>
</dbReference>
<dbReference type="EMBL" id="QJSU01000011">
    <property type="protein sequence ID" value="PYE36694.1"/>
    <property type="molecule type" value="Genomic_DNA"/>
</dbReference>
<proteinExistence type="inferred from homology"/>
<feature type="domain" description="Ketoreductase" evidence="3">
    <location>
        <begin position="7"/>
        <end position="185"/>
    </location>
</feature>
<evidence type="ECO:0000256" key="2">
    <source>
        <dbReference type="ARBA" id="ARBA00023002"/>
    </source>
</evidence>
<sequence>MTTLTNKVAIVTGSSKGIGAQIAILLASAGAKTVINYANDDAAANDIVNQIKSAGGEAIAVQADVSNTKQVEAMFDATIDAFGKPDILVNSAGVIICKPIAETTDEDFDRIFAINVKGTFNTLREAATKLNDGGRIVNLSSTTTRMMLPTYGTYCATKGAVDQLTRIFSKEVGTRGITVNAVSPGPTDTELFHEGKADDTVESLASMSPFNRIGEPVDIARVVAFLVSEEAAWVTGQNIGANGGIA</sequence>
<accession>A0A2V4VN58</accession>
<comment type="similarity">
    <text evidence="1">Belongs to the short-chain dehydrogenases/reductases (SDR) family.</text>
</comment>
<dbReference type="SMART" id="SM00822">
    <property type="entry name" value="PKS_KR"/>
    <property type="match status" value="1"/>
</dbReference>
<keyword evidence="5" id="KW-1185">Reference proteome</keyword>
<dbReference type="FunFam" id="3.40.50.720:FF:000084">
    <property type="entry name" value="Short-chain dehydrogenase reductase"/>
    <property type="match status" value="1"/>
</dbReference>
<gene>
    <name evidence="4" type="ORF">DFP82_11143</name>
</gene>
<dbReference type="PANTHER" id="PTHR48107:SF7">
    <property type="entry name" value="RE15974P"/>
    <property type="match status" value="1"/>
</dbReference>
<evidence type="ECO:0000256" key="1">
    <source>
        <dbReference type="ARBA" id="ARBA00006484"/>
    </source>
</evidence>
<dbReference type="PANTHER" id="PTHR48107">
    <property type="entry name" value="NADPH-DEPENDENT ALDEHYDE REDUCTASE-LIKE PROTEIN, CHLOROPLASTIC-RELATED"/>
    <property type="match status" value="1"/>
</dbReference>
<dbReference type="InterPro" id="IPR036291">
    <property type="entry name" value="NAD(P)-bd_dom_sf"/>
</dbReference>
<dbReference type="InterPro" id="IPR057326">
    <property type="entry name" value="KR_dom"/>
</dbReference>